<reference evidence="4" key="1">
    <citation type="submission" date="2009-02" db="EMBL/GenBank/DDBJ databases">
        <title>Annotation of Streptomyces viridochromogenes strain DSM 40736.</title>
        <authorList>
            <consortium name="The Broad Institute Genome Sequencing Platform"/>
            <consortium name="Broad Institute Microbial Sequencing Center"/>
            <person name="Fischbach M."/>
            <person name="Godfrey P."/>
            <person name="Ward D."/>
            <person name="Young S."/>
            <person name="Zeng Q."/>
            <person name="Koehrsen M."/>
            <person name="Alvarado L."/>
            <person name="Berlin A.M."/>
            <person name="Bochicchio J."/>
            <person name="Borenstein D."/>
            <person name="Chapman S.B."/>
            <person name="Chen Z."/>
            <person name="Engels R."/>
            <person name="Freedman E."/>
            <person name="Gellesch M."/>
            <person name="Goldberg J."/>
            <person name="Griggs A."/>
            <person name="Gujja S."/>
            <person name="Heilman E.R."/>
            <person name="Heiman D.I."/>
            <person name="Hepburn T.A."/>
            <person name="Howarth C."/>
            <person name="Jen D."/>
            <person name="Larson L."/>
            <person name="Lewis B."/>
            <person name="Mehta T."/>
            <person name="Park D."/>
            <person name="Pearson M."/>
            <person name="Richards J."/>
            <person name="Roberts A."/>
            <person name="Saif S."/>
            <person name="Shea T.D."/>
            <person name="Shenoy N."/>
            <person name="Sisk P."/>
            <person name="Stolte C."/>
            <person name="Sykes S.N."/>
            <person name="Thomson T."/>
            <person name="Walk T."/>
            <person name="White J."/>
            <person name="Yandava C."/>
            <person name="Straight P."/>
            <person name="Clardy J."/>
            <person name="Hung D."/>
            <person name="Kolter R."/>
            <person name="Mekalanos J."/>
            <person name="Walker S."/>
            <person name="Walsh C.T."/>
            <person name="Wieland-Brown L.C."/>
            <person name="Haas B."/>
            <person name="Nusbaum C."/>
            <person name="Birren B."/>
        </authorList>
    </citation>
    <scope>NUCLEOTIDE SEQUENCE [LARGE SCALE GENOMIC DNA]</scope>
    <source>
        <strain evidence="4">DSM 40736 / JCM 4977 / BCRC 1201 / Tue 494</strain>
    </source>
</reference>
<dbReference type="GO" id="GO:0005507">
    <property type="term" value="F:copper ion binding"/>
    <property type="evidence" value="ECO:0007669"/>
    <property type="project" value="InterPro"/>
</dbReference>
<organism evidence="3 4">
    <name type="scientific">Streptomyces viridochromogenes (strain DSM 40736 / JCM 4977 / BCRC 1201 / Tue 494)</name>
    <dbReference type="NCBI Taxonomy" id="591159"/>
    <lineage>
        <taxon>Bacteria</taxon>
        <taxon>Bacillati</taxon>
        <taxon>Actinomycetota</taxon>
        <taxon>Actinomycetes</taxon>
        <taxon>Kitasatosporales</taxon>
        <taxon>Streptomycetaceae</taxon>
        <taxon>Streptomyces</taxon>
    </lineage>
</organism>
<keyword evidence="1" id="KW-0479">Metal-binding</keyword>
<dbReference type="STRING" id="591159.SSQG_00690"/>
<dbReference type="InterPro" id="IPR006121">
    <property type="entry name" value="HMA_dom"/>
</dbReference>
<evidence type="ECO:0000313" key="4">
    <source>
        <dbReference type="Proteomes" id="UP000004184"/>
    </source>
</evidence>
<proteinExistence type="predicted"/>
<dbReference type="InterPro" id="IPR036163">
    <property type="entry name" value="HMA_dom_sf"/>
</dbReference>
<feature type="domain" description="HMA" evidence="2">
    <location>
        <begin position="48"/>
        <end position="113"/>
    </location>
</feature>
<evidence type="ECO:0000259" key="2">
    <source>
        <dbReference type="PROSITE" id="PS50846"/>
    </source>
</evidence>
<accession>D9XAN5</accession>
<protein>
    <submittedName>
        <fullName evidence="3">Copper-transporting ATPase copA</fullName>
    </submittedName>
</protein>
<dbReference type="Gene3D" id="3.30.70.100">
    <property type="match status" value="1"/>
</dbReference>
<name>D9XAN5_STRVT</name>
<evidence type="ECO:0000256" key="1">
    <source>
        <dbReference type="ARBA" id="ARBA00022723"/>
    </source>
</evidence>
<dbReference type="PRINTS" id="PR00944">
    <property type="entry name" value="CUEXPORT"/>
</dbReference>
<sequence length="116" mass="12123">MQLTIPPGGIQSSHLDACILYPSGVYMKSPRGYPRPVCPHLTEEAPMPATTYAVAGMSCGHCKATLTKAIGELDGVSGVEVDLGTGRVTVTTATEPDDTEIAEVVDEAGYELTGRV</sequence>
<dbReference type="GO" id="GO:0006825">
    <property type="term" value="P:copper ion transport"/>
    <property type="evidence" value="ECO:0007669"/>
    <property type="project" value="InterPro"/>
</dbReference>
<evidence type="ECO:0000313" key="3">
    <source>
        <dbReference type="EMBL" id="EFL30172.1"/>
    </source>
</evidence>
<dbReference type="eggNOG" id="COG2608">
    <property type="taxonomic scope" value="Bacteria"/>
</dbReference>
<dbReference type="Pfam" id="PF00403">
    <property type="entry name" value="HMA"/>
    <property type="match status" value="1"/>
</dbReference>
<dbReference type="PROSITE" id="PS50846">
    <property type="entry name" value="HMA_2"/>
    <property type="match status" value="1"/>
</dbReference>
<dbReference type="SUPFAM" id="SSF55008">
    <property type="entry name" value="HMA, heavy metal-associated domain"/>
    <property type="match status" value="1"/>
</dbReference>
<dbReference type="AlphaFoldDB" id="D9XAN5"/>
<dbReference type="InterPro" id="IPR017969">
    <property type="entry name" value="Heavy-metal-associated_CS"/>
</dbReference>
<dbReference type="HOGENOM" id="CLU_134973_13_0_11"/>
<dbReference type="PROSITE" id="PS01047">
    <property type="entry name" value="HMA_1"/>
    <property type="match status" value="1"/>
</dbReference>
<dbReference type="EMBL" id="GG657757">
    <property type="protein sequence ID" value="EFL30172.1"/>
    <property type="molecule type" value="Genomic_DNA"/>
</dbReference>
<keyword evidence="4" id="KW-1185">Reference proteome</keyword>
<gene>
    <name evidence="3" type="ORF">SSQG_00690</name>
</gene>
<dbReference type="CDD" id="cd00371">
    <property type="entry name" value="HMA"/>
    <property type="match status" value="1"/>
</dbReference>
<dbReference type="InterPro" id="IPR000428">
    <property type="entry name" value="Cu-bd"/>
</dbReference>
<dbReference type="Proteomes" id="UP000004184">
    <property type="component" value="Unassembled WGS sequence"/>
</dbReference>